<gene>
    <name evidence="1" type="ORF">ACFFLS_00455</name>
</gene>
<evidence type="ECO:0000313" key="1">
    <source>
        <dbReference type="EMBL" id="MFC0075494.1"/>
    </source>
</evidence>
<organism evidence="1 2">
    <name type="scientific">Flavobacterium procerum</name>
    <dbReference type="NCBI Taxonomy" id="1455569"/>
    <lineage>
        <taxon>Bacteria</taxon>
        <taxon>Pseudomonadati</taxon>
        <taxon>Bacteroidota</taxon>
        <taxon>Flavobacteriia</taxon>
        <taxon>Flavobacteriales</taxon>
        <taxon>Flavobacteriaceae</taxon>
        <taxon>Flavobacterium</taxon>
    </lineage>
</organism>
<dbReference type="NCBIfam" id="NF047539">
    <property type="entry name" value="XAC2610_fam"/>
    <property type="match status" value="1"/>
</dbReference>
<reference evidence="1 2" key="1">
    <citation type="submission" date="2024-09" db="EMBL/GenBank/DDBJ databases">
        <authorList>
            <person name="Sun Q."/>
            <person name="Mori K."/>
        </authorList>
    </citation>
    <scope>NUCLEOTIDE SEQUENCE [LARGE SCALE GENOMIC DNA]</scope>
    <source>
        <strain evidence="1 2">CGMCC 1.12926</strain>
    </source>
</reference>
<proteinExistence type="predicted"/>
<keyword evidence="2" id="KW-1185">Reference proteome</keyword>
<comment type="caution">
    <text evidence="1">The sequence shown here is derived from an EMBL/GenBank/DDBJ whole genome shotgun (WGS) entry which is preliminary data.</text>
</comment>
<dbReference type="EMBL" id="JBHLYW010000001">
    <property type="protein sequence ID" value="MFC0075494.1"/>
    <property type="molecule type" value="Genomic_DNA"/>
</dbReference>
<dbReference type="InterPro" id="IPR058087">
    <property type="entry name" value="XAC2610_dom"/>
</dbReference>
<accession>A0ABV6BN72</accession>
<sequence length="168" mass="19519">MKIAVWNILILFAVNCFGQNNVEFYQKDKTKIRLKLLVDSEKLEVYTSKNNKSQVLHNIEISTSITDNRTNIEVEDYNFDGYKDFSVYHTDDGMGVYTVYQIFIYNPATAQFKEVKMPSDSAAKCGEFSDVEINKKNKTFESTCRGAAQWHTDKWKFNKNNKLVLLKN</sequence>
<dbReference type="RefSeq" id="WP_379683844.1">
    <property type="nucleotide sequence ID" value="NZ_JBHLYW010000001.1"/>
</dbReference>
<protein>
    <submittedName>
        <fullName evidence="1">XAC2610-related protein</fullName>
    </submittedName>
</protein>
<dbReference type="Proteomes" id="UP001589734">
    <property type="component" value="Unassembled WGS sequence"/>
</dbReference>
<name>A0ABV6BN72_9FLAO</name>
<evidence type="ECO:0000313" key="2">
    <source>
        <dbReference type="Proteomes" id="UP001589734"/>
    </source>
</evidence>